<organism evidence="2 3">
    <name type="scientific">Patellaria atrata CBS 101060</name>
    <dbReference type="NCBI Taxonomy" id="1346257"/>
    <lineage>
        <taxon>Eukaryota</taxon>
        <taxon>Fungi</taxon>
        <taxon>Dikarya</taxon>
        <taxon>Ascomycota</taxon>
        <taxon>Pezizomycotina</taxon>
        <taxon>Dothideomycetes</taxon>
        <taxon>Dothideomycetes incertae sedis</taxon>
        <taxon>Patellariales</taxon>
        <taxon>Patellariaceae</taxon>
        <taxon>Patellaria</taxon>
    </lineage>
</organism>
<proteinExistence type="predicted"/>
<dbReference type="EMBL" id="MU006089">
    <property type="protein sequence ID" value="KAF2842627.1"/>
    <property type="molecule type" value="Genomic_DNA"/>
</dbReference>
<sequence>MSSQTQEARIILTIEAIQTAKNMSIRTAAKMYNVPRTTLTDRINGRVARPEKRNAR</sequence>
<dbReference type="AlphaFoldDB" id="A0A9P4SHK3"/>
<feature type="domain" description="HTH psq-type" evidence="1">
    <location>
        <begin position="9"/>
        <end position="47"/>
    </location>
</feature>
<reference evidence="2" key="1">
    <citation type="journal article" date="2020" name="Stud. Mycol.">
        <title>101 Dothideomycetes genomes: a test case for predicting lifestyles and emergence of pathogens.</title>
        <authorList>
            <person name="Haridas S."/>
            <person name="Albert R."/>
            <person name="Binder M."/>
            <person name="Bloem J."/>
            <person name="Labutti K."/>
            <person name="Salamov A."/>
            <person name="Andreopoulos B."/>
            <person name="Baker S."/>
            <person name="Barry K."/>
            <person name="Bills G."/>
            <person name="Bluhm B."/>
            <person name="Cannon C."/>
            <person name="Castanera R."/>
            <person name="Culley D."/>
            <person name="Daum C."/>
            <person name="Ezra D."/>
            <person name="Gonzalez J."/>
            <person name="Henrissat B."/>
            <person name="Kuo A."/>
            <person name="Liang C."/>
            <person name="Lipzen A."/>
            <person name="Lutzoni F."/>
            <person name="Magnuson J."/>
            <person name="Mondo S."/>
            <person name="Nolan M."/>
            <person name="Ohm R."/>
            <person name="Pangilinan J."/>
            <person name="Park H.-J."/>
            <person name="Ramirez L."/>
            <person name="Alfaro M."/>
            <person name="Sun H."/>
            <person name="Tritt A."/>
            <person name="Yoshinaga Y."/>
            <person name="Zwiers L.-H."/>
            <person name="Turgeon B."/>
            <person name="Goodwin S."/>
            <person name="Spatafora J."/>
            <person name="Crous P."/>
            <person name="Grigoriev I."/>
        </authorList>
    </citation>
    <scope>NUCLEOTIDE SEQUENCE</scope>
    <source>
        <strain evidence="2">CBS 101060</strain>
    </source>
</reference>
<gene>
    <name evidence="2" type="ORF">M501DRAFT_993361</name>
</gene>
<evidence type="ECO:0000313" key="3">
    <source>
        <dbReference type="Proteomes" id="UP000799429"/>
    </source>
</evidence>
<feature type="non-terminal residue" evidence="2">
    <location>
        <position position="56"/>
    </location>
</feature>
<keyword evidence="3" id="KW-1185">Reference proteome</keyword>
<dbReference type="Pfam" id="PF05225">
    <property type="entry name" value="HTH_psq"/>
    <property type="match status" value="1"/>
</dbReference>
<accession>A0A9P4SHK3</accession>
<dbReference type="GO" id="GO:0003677">
    <property type="term" value="F:DNA binding"/>
    <property type="evidence" value="ECO:0007669"/>
    <property type="project" value="InterPro"/>
</dbReference>
<protein>
    <recommendedName>
        <fullName evidence="1">HTH psq-type domain-containing protein</fullName>
    </recommendedName>
</protein>
<dbReference type="InterPro" id="IPR007889">
    <property type="entry name" value="HTH_Psq"/>
</dbReference>
<dbReference type="OrthoDB" id="3435302at2759"/>
<dbReference type="Proteomes" id="UP000799429">
    <property type="component" value="Unassembled WGS sequence"/>
</dbReference>
<comment type="caution">
    <text evidence="2">The sequence shown here is derived from an EMBL/GenBank/DDBJ whole genome shotgun (WGS) entry which is preliminary data.</text>
</comment>
<dbReference type="InterPro" id="IPR009057">
    <property type="entry name" value="Homeodomain-like_sf"/>
</dbReference>
<evidence type="ECO:0000259" key="1">
    <source>
        <dbReference type="Pfam" id="PF05225"/>
    </source>
</evidence>
<name>A0A9P4SHK3_9PEZI</name>
<evidence type="ECO:0000313" key="2">
    <source>
        <dbReference type="EMBL" id="KAF2842627.1"/>
    </source>
</evidence>
<dbReference type="SUPFAM" id="SSF46689">
    <property type="entry name" value="Homeodomain-like"/>
    <property type="match status" value="1"/>
</dbReference>
<dbReference type="Gene3D" id="1.10.10.60">
    <property type="entry name" value="Homeodomain-like"/>
    <property type="match status" value="1"/>
</dbReference>